<dbReference type="SUPFAM" id="SSF51905">
    <property type="entry name" value="FAD/NAD(P)-binding domain"/>
    <property type="match status" value="1"/>
</dbReference>
<dbReference type="Gene3D" id="3.30.9.10">
    <property type="entry name" value="D-Amino Acid Oxidase, subunit A, domain 2"/>
    <property type="match status" value="1"/>
</dbReference>
<dbReference type="PRINTS" id="PR00420">
    <property type="entry name" value="RNGMNOXGNASE"/>
</dbReference>
<name>A0A2R8A7V7_9RHOB</name>
<dbReference type="Gene3D" id="3.50.50.60">
    <property type="entry name" value="FAD/NAD(P)-binding domain"/>
    <property type="match status" value="1"/>
</dbReference>
<evidence type="ECO:0000256" key="1">
    <source>
        <dbReference type="ARBA" id="ARBA00023002"/>
    </source>
</evidence>
<reference evidence="3 4" key="1">
    <citation type="submission" date="2018-03" db="EMBL/GenBank/DDBJ databases">
        <authorList>
            <person name="Keele B.F."/>
        </authorList>
    </citation>
    <scope>NUCLEOTIDE SEQUENCE [LARGE SCALE GENOMIC DNA]</scope>
    <source>
        <strain evidence="3 4">CeCT 8812</strain>
    </source>
</reference>
<feature type="domain" description="FAD dependent oxidoreductase" evidence="2">
    <location>
        <begin position="38"/>
        <end position="385"/>
    </location>
</feature>
<dbReference type="EMBL" id="OMKW01000001">
    <property type="protein sequence ID" value="SPF28118.1"/>
    <property type="molecule type" value="Genomic_DNA"/>
</dbReference>
<accession>A0A2R8A7V7</accession>
<dbReference type="RefSeq" id="WP_108780851.1">
    <property type="nucleotide sequence ID" value="NZ_OMKW01000001.1"/>
</dbReference>
<gene>
    <name evidence="3" type="primary">puuB_1</name>
    <name evidence="3" type="ORF">POI8812_00416</name>
</gene>
<dbReference type="GO" id="GO:0005737">
    <property type="term" value="C:cytoplasm"/>
    <property type="evidence" value="ECO:0007669"/>
    <property type="project" value="TreeGrafter"/>
</dbReference>
<dbReference type="OrthoDB" id="9806601at2"/>
<dbReference type="GO" id="GO:0016491">
    <property type="term" value="F:oxidoreductase activity"/>
    <property type="evidence" value="ECO:0007669"/>
    <property type="project" value="UniProtKB-KW"/>
</dbReference>
<dbReference type="Proteomes" id="UP000244932">
    <property type="component" value="Unassembled WGS sequence"/>
</dbReference>
<protein>
    <submittedName>
        <fullName evidence="3">Gamma-glutamylputrescine oxidoreductase</fullName>
        <ecNumber evidence="3">1.4.3.-</ecNumber>
    </submittedName>
</protein>
<dbReference type="AlphaFoldDB" id="A0A2R8A7V7"/>
<sequence length="429" mass="46806">MNLLYANDRPGAYPDSYYAASAPPAPVSAALETELTADVVIVGAGYTGLSAALHLAEAGRDVVLLDAHRIGWGASGRNGGQVGSGQRVDQPELEKMLGERRARQLWDLGEDAKKLVKRLIKTHEIDCDMRPGILYTDHKDSGTDGMRAYAEHMNTVYDYPITFLDRVGVHGELGTRAYASGILDKRAAHLHPLKYAQGLGRIARAAGVRVFENSPVTQIEPGRVQTNRGSVRARNVLLAANGYLGQLAPSVARHVMPINNYIVATEPLGKERAQSLIRRNVAVADSKFVVNYFRLSADHRLLFGGGESYSYRFPRDIAAKARTPMLEIYPQLRDVRIDYAWGGTLGITMSRLPYLTDLGDGILSASGYSGHGVAIATLSGALMAEALTGDRSRFEAMAAIPAQPFPGPARWRTPLLMLAMSWYALRDRF</sequence>
<dbReference type="Pfam" id="PF01266">
    <property type="entry name" value="DAO"/>
    <property type="match status" value="1"/>
</dbReference>
<dbReference type="PANTHER" id="PTHR13847:SF281">
    <property type="entry name" value="FAD DEPENDENT OXIDOREDUCTASE DOMAIN-CONTAINING PROTEIN"/>
    <property type="match status" value="1"/>
</dbReference>
<organism evidence="3 4">
    <name type="scientific">Pontivivens insulae</name>
    <dbReference type="NCBI Taxonomy" id="1639689"/>
    <lineage>
        <taxon>Bacteria</taxon>
        <taxon>Pseudomonadati</taxon>
        <taxon>Pseudomonadota</taxon>
        <taxon>Alphaproteobacteria</taxon>
        <taxon>Rhodobacterales</taxon>
        <taxon>Paracoccaceae</taxon>
        <taxon>Pontivivens</taxon>
    </lineage>
</organism>
<evidence type="ECO:0000259" key="2">
    <source>
        <dbReference type="Pfam" id="PF01266"/>
    </source>
</evidence>
<dbReference type="InterPro" id="IPR036188">
    <property type="entry name" value="FAD/NAD-bd_sf"/>
</dbReference>
<evidence type="ECO:0000313" key="4">
    <source>
        <dbReference type="Proteomes" id="UP000244932"/>
    </source>
</evidence>
<evidence type="ECO:0000313" key="3">
    <source>
        <dbReference type="EMBL" id="SPF28118.1"/>
    </source>
</evidence>
<proteinExistence type="predicted"/>
<keyword evidence="1 3" id="KW-0560">Oxidoreductase</keyword>
<dbReference type="PANTHER" id="PTHR13847">
    <property type="entry name" value="SARCOSINE DEHYDROGENASE-RELATED"/>
    <property type="match status" value="1"/>
</dbReference>
<keyword evidence="4" id="KW-1185">Reference proteome</keyword>
<dbReference type="InterPro" id="IPR006076">
    <property type="entry name" value="FAD-dep_OxRdtase"/>
</dbReference>
<dbReference type="EC" id="1.4.3.-" evidence="3"/>